<dbReference type="EC" id="5.3.1.24" evidence="4 10"/>
<dbReference type="CDD" id="cd00405">
    <property type="entry name" value="PRAI"/>
    <property type="match status" value="1"/>
</dbReference>
<name>A0AAE2YS23_9PROT</name>
<evidence type="ECO:0000313" key="13">
    <source>
        <dbReference type="Proteomes" id="UP001197378"/>
    </source>
</evidence>
<evidence type="ECO:0000256" key="7">
    <source>
        <dbReference type="ARBA" id="ARBA00022822"/>
    </source>
</evidence>
<dbReference type="HAMAP" id="MF_00135">
    <property type="entry name" value="PRAI"/>
    <property type="match status" value="1"/>
</dbReference>
<keyword evidence="6 10" id="KW-0028">Amino-acid biosynthesis</keyword>
<feature type="domain" description="N-(5'phosphoribosyl) anthranilate isomerase (PRAI)" evidence="11">
    <location>
        <begin position="11"/>
        <end position="205"/>
    </location>
</feature>
<evidence type="ECO:0000256" key="1">
    <source>
        <dbReference type="ARBA" id="ARBA00001164"/>
    </source>
</evidence>
<proteinExistence type="inferred from homology"/>
<evidence type="ECO:0000256" key="4">
    <source>
        <dbReference type="ARBA" id="ARBA00012572"/>
    </source>
</evidence>
<evidence type="ECO:0000256" key="5">
    <source>
        <dbReference type="ARBA" id="ARBA00022272"/>
    </source>
</evidence>
<dbReference type="Gene3D" id="3.20.20.70">
    <property type="entry name" value="Aldolase class I"/>
    <property type="match status" value="1"/>
</dbReference>
<dbReference type="NCBIfam" id="NF002298">
    <property type="entry name" value="PRK01222.1-4"/>
    <property type="match status" value="1"/>
</dbReference>
<dbReference type="Pfam" id="PF00697">
    <property type="entry name" value="PRAI"/>
    <property type="match status" value="1"/>
</dbReference>
<dbReference type="InterPro" id="IPR013785">
    <property type="entry name" value="Aldolase_TIM"/>
</dbReference>
<gene>
    <name evidence="10" type="primary">trpF</name>
    <name evidence="12" type="ORF">HFQ13_13510</name>
</gene>
<dbReference type="InterPro" id="IPR001240">
    <property type="entry name" value="PRAI_dom"/>
</dbReference>
<comment type="catalytic activity">
    <reaction evidence="1 10">
        <text>N-(5-phospho-beta-D-ribosyl)anthranilate = 1-(2-carboxyphenylamino)-1-deoxy-D-ribulose 5-phosphate</text>
        <dbReference type="Rhea" id="RHEA:21540"/>
        <dbReference type="ChEBI" id="CHEBI:18277"/>
        <dbReference type="ChEBI" id="CHEBI:58613"/>
        <dbReference type="EC" id="5.3.1.24"/>
    </reaction>
</comment>
<evidence type="ECO:0000256" key="8">
    <source>
        <dbReference type="ARBA" id="ARBA00023141"/>
    </source>
</evidence>
<dbReference type="PANTHER" id="PTHR42894:SF1">
    <property type="entry name" value="N-(5'-PHOSPHORIBOSYL)ANTHRANILATE ISOMERASE"/>
    <property type="match status" value="1"/>
</dbReference>
<organism evidence="12 13">
    <name type="scientific">Igneacidithiobacillus copahuensis</name>
    <dbReference type="NCBI Taxonomy" id="2724909"/>
    <lineage>
        <taxon>Bacteria</taxon>
        <taxon>Pseudomonadati</taxon>
        <taxon>Pseudomonadota</taxon>
        <taxon>Acidithiobacillia</taxon>
        <taxon>Acidithiobacillales</taxon>
        <taxon>Acidithiobacillaceae</taxon>
        <taxon>Igneacidithiobacillus</taxon>
    </lineage>
</organism>
<dbReference type="EMBL" id="JAAXYO010000184">
    <property type="protein sequence ID" value="MBU2789204.1"/>
    <property type="molecule type" value="Genomic_DNA"/>
</dbReference>
<evidence type="ECO:0000256" key="2">
    <source>
        <dbReference type="ARBA" id="ARBA00004664"/>
    </source>
</evidence>
<dbReference type="GO" id="GO:0004640">
    <property type="term" value="F:phosphoribosylanthranilate isomerase activity"/>
    <property type="evidence" value="ECO:0007669"/>
    <property type="project" value="UniProtKB-UniRule"/>
</dbReference>
<protein>
    <recommendedName>
        <fullName evidence="5 10">N-(5'-phosphoribosyl)anthranilate isomerase</fullName>
        <shortName evidence="10">PRAI</shortName>
        <ecNumber evidence="4 10">5.3.1.24</ecNumber>
    </recommendedName>
</protein>
<dbReference type="InterPro" id="IPR044643">
    <property type="entry name" value="TrpF_fam"/>
</dbReference>
<keyword evidence="7 10" id="KW-0822">Tryptophan biosynthesis</keyword>
<comment type="similarity">
    <text evidence="3 10">Belongs to the TrpF family.</text>
</comment>
<evidence type="ECO:0000259" key="11">
    <source>
        <dbReference type="Pfam" id="PF00697"/>
    </source>
</evidence>
<reference evidence="12" key="1">
    <citation type="journal article" date="2021" name="ISME J.">
        <title>Genomic evolution of the class Acidithiobacillia: deep-branching Proteobacteria living in extreme acidic conditions.</title>
        <authorList>
            <person name="Moya-Beltran A."/>
            <person name="Beard S."/>
            <person name="Rojas-Villalobos C."/>
            <person name="Issotta F."/>
            <person name="Gallardo Y."/>
            <person name="Ulloa R."/>
            <person name="Giaveno A."/>
            <person name="Degli Esposti M."/>
            <person name="Johnson D.B."/>
            <person name="Quatrini R."/>
        </authorList>
    </citation>
    <scope>NUCLEOTIDE SEQUENCE</scope>
    <source>
        <strain evidence="12">VAN18-1</strain>
    </source>
</reference>
<evidence type="ECO:0000256" key="9">
    <source>
        <dbReference type="ARBA" id="ARBA00023235"/>
    </source>
</evidence>
<dbReference type="SUPFAM" id="SSF51366">
    <property type="entry name" value="Ribulose-phoshate binding barrel"/>
    <property type="match status" value="1"/>
</dbReference>
<comment type="caution">
    <text evidence="12">The sequence shown here is derived from an EMBL/GenBank/DDBJ whole genome shotgun (WGS) entry which is preliminary data.</text>
</comment>
<sequence>MQEIYRNLVRVKICGITTPDDARLAAAAGADAIGLVFYPPSPRNVTIVTAQQILAAVPPFVTRVGLFVNPQRAWVEEVLAACALDMLQFHGDEEPEFCVDFQRPYLKVLRVSGECDLRPWRDRYPTAQGLLLDKRDVQVFGGSGQSFTWWRLPQDLGMPLILAGGLQPDTVATAIDVARPYAVDVSSGVETSPGRKDRGKMEGFIAQARAAREA</sequence>
<evidence type="ECO:0000256" key="10">
    <source>
        <dbReference type="HAMAP-Rule" id="MF_00135"/>
    </source>
</evidence>
<dbReference type="GO" id="GO:0000162">
    <property type="term" value="P:L-tryptophan biosynthetic process"/>
    <property type="evidence" value="ECO:0007669"/>
    <property type="project" value="UniProtKB-UniRule"/>
</dbReference>
<evidence type="ECO:0000313" key="12">
    <source>
        <dbReference type="EMBL" id="MBU2789204.1"/>
    </source>
</evidence>
<comment type="pathway">
    <text evidence="2 10">Amino-acid biosynthesis; L-tryptophan biosynthesis; L-tryptophan from chorismate: step 3/5.</text>
</comment>
<evidence type="ECO:0000256" key="3">
    <source>
        <dbReference type="ARBA" id="ARBA00007571"/>
    </source>
</evidence>
<dbReference type="InterPro" id="IPR011060">
    <property type="entry name" value="RibuloseP-bd_barrel"/>
</dbReference>
<dbReference type="PANTHER" id="PTHR42894">
    <property type="entry name" value="N-(5'-PHOSPHORIBOSYL)ANTHRANILATE ISOMERASE"/>
    <property type="match status" value="1"/>
</dbReference>
<accession>A0AAE2YS23</accession>
<keyword evidence="8 10" id="KW-0057">Aromatic amino acid biosynthesis</keyword>
<keyword evidence="9 10" id="KW-0413">Isomerase</keyword>
<keyword evidence="13" id="KW-1185">Reference proteome</keyword>
<evidence type="ECO:0000256" key="6">
    <source>
        <dbReference type="ARBA" id="ARBA00022605"/>
    </source>
</evidence>
<dbReference type="RefSeq" id="WP_215873168.1">
    <property type="nucleotide sequence ID" value="NZ_JAAXYO010000184.1"/>
</dbReference>
<dbReference type="Proteomes" id="UP001197378">
    <property type="component" value="Unassembled WGS sequence"/>
</dbReference>
<dbReference type="FunFam" id="3.20.20.70:FF:000075">
    <property type="entry name" value="Tryptophan biosynthesis protein TRP1"/>
    <property type="match status" value="1"/>
</dbReference>
<dbReference type="AlphaFoldDB" id="A0AAE2YS23"/>